<dbReference type="PANTHER" id="PTHR31722:SF62">
    <property type="entry name" value="EMB|CAB62433.1"/>
    <property type="match status" value="1"/>
</dbReference>
<evidence type="ECO:0000256" key="1">
    <source>
        <dbReference type="SAM" id="MobiDB-lite"/>
    </source>
</evidence>
<dbReference type="EMBL" id="JAKOGI010000834">
    <property type="protein sequence ID" value="KAJ8430008.1"/>
    <property type="molecule type" value="Genomic_DNA"/>
</dbReference>
<gene>
    <name evidence="2" type="ORF">Cgig2_008447</name>
</gene>
<protein>
    <submittedName>
        <fullName evidence="2">Uncharacterized protein</fullName>
    </submittedName>
</protein>
<name>A0A9Q1JS76_9CARY</name>
<sequence length="185" mass="20526">MACLEMYNSSSHPQPSSSPPPSMSPRISFSNDFVVESQKPNSSTKAAPPSTDFEFSISNNDLIISADADDLFFKGRLLPFKPSSTRTLRDQLLLLDGDDDDHHRDDHGDHNLDQLFLKPSNSKDSCSNRWKGFLGLRKSHIFRSKTDDKIDSEISFVNRGPSLTKSSKEVVSTGSPSNTDMEMGI</sequence>
<comment type="caution">
    <text evidence="2">The sequence shown here is derived from an EMBL/GenBank/DDBJ whole genome shotgun (WGS) entry which is preliminary data.</text>
</comment>
<dbReference type="OrthoDB" id="1927989at2759"/>
<organism evidence="2 3">
    <name type="scientific">Carnegiea gigantea</name>
    <dbReference type="NCBI Taxonomy" id="171969"/>
    <lineage>
        <taxon>Eukaryota</taxon>
        <taxon>Viridiplantae</taxon>
        <taxon>Streptophyta</taxon>
        <taxon>Embryophyta</taxon>
        <taxon>Tracheophyta</taxon>
        <taxon>Spermatophyta</taxon>
        <taxon>Magnoliopsida</taxon>
        <taxon>eudicotyledons</taxon>
        <taxon>Gunneridae</taxon>
        <taxon>Pentapetalae</taxon>
        <taxon>Caryophyllales</taxon>
        <taxon>Cactineae</taxon>
        <taxon>Cactaceae</taxon>
        <taxon>Cactoideae</taxon>
        <taxon>Echinocereeae</taxon>
        <taxon>Carnegiea</taxon>
    </lineage>
</organism>
<accession>A0A9Q1JS76</accession>
<dbReference type="Proteomes" id="UP001153076">
    <property type="component" value="Unassembled WGS sequence"/>
</dbReference>
<keyword evidence="3" id="KW-1185">Reference proteome</keyword>
<feature type="region of interest" description="Disordered" evidence="1">
    <location>
        <begin position="165"/>
        <end position="185"/>
    </location>
</feature>
<evidence type="ECO:0000313" key="3">
    <source>
        <dbReference type="Proteomes" id="UP001153076"/>
    </source>
</evidence>
<dbReference type="AlphaFoldDB" id="A0A9Q1JS76"/>
<proteinExistence type="predicted"/>
<reference evidence="2" key="1">
    <citation type="submission" date="2022-04" db="EMBL/GenBank/DDBJ databases">
        <title>Carnegiea gigantea Genome sequencing and assembly v2.</title>
        <authorList>
            <person name="Copetti D."/>
            <person name="Sanderson M.J."/>
            <person name="Burquez A."/>
            <person name="Wojciechowski M.F."/>
        </authorList>
    </citation>
    <scope>NUCLEOTIDE SEQUENCE</scope>
    <source>
        <strain evidence="2">SGP5-SGP5p</strain>
        <tissue evidence="2">Aerial part</tissue>
    </source>
</reference>
<dbReference type="PANTHER" id="PTHR31722">
    <property type="entry name" value="OS06G0675200 PROTEIN"/>
    <property type="match status" value="1"/>
</dbReference>
<evidence type="ECO:0000313" key="2">
    <source>
        <dbReference type="EMBL" id="KAJ8430008.1"/>
    </source>
</evidence>
<feature type="region of interest" description="Disordered" evidence="1">
    <location>
        <begin position="1"/>
        <end position="51"/>
    </location>
</feature>